<accession>W7QRB8</accession>
<evidence type="ECO:0000313" key="1">
    <source>
        <dbReference type="EMBL" id="EWH11537.1"/>
    </source>
</evidence>
<dbReference type="EMBL" id="ARZY01000004">
    <property type="protein sequence ID" value="EWH11537.1"/>
    <property type="molecule type" value="Genomic_DNA"/>
</dbReference>
<name>W7QRB8_9ALTE</name>
<reference evidence="1 2" key="1">
    <citation type="journal article" date="2014" name="Genome Announc.">
        <title>Draft Genome Sequence of the Agar-Degrading Bacterium Catenovulum sp. Strain DS-2, Isolated from Intestines of Haliotis diversicolor.</title>
        <authorList>
            <person name="Shan D."/>
            <person name="Li X."/>
            <person name="Gu Z."/>
            <person name="Wei G."/>
            <person name="Gao Z."/>
            <person name="Shao Z."/>
        </authorList>
    </citation>
    <scope>NUCLEOTIDE SEQUENCE [LARGE SCALE GENOMIC DNA]</scope>
    <source>
        <strain evidence="1 2">DS-2</strain>
    </source>
</reference>
<dbReference type="OrthoDB" id="6190762at2"/>
<protein>
    <submittedName>
        <fullName evidence="1">Uncharacterized protein</fullName>
    </submittedName>
</protein>
<sequence>MKKLLAAPVKMSLPESENQLYQNMLKNISDISLNLLAIKTDDIIEEIPSDFLTWCKTMHLICNKHLNYELLEAEQLPVVAKLSKLLEQAISQCQLKMLRITPWPIFVANIEELQNRPIWSEQQAFLHYIAQLRSQSFSQLISEDQLVYFGKHTAKHDPSIYTFDVEHFTGFRNAKNFLATVTHNADAIEKMLQAIPLQGEVTFAHYQDFVSQYVAMFEQQAEPEKAPLFPATRLLALHRPDVFISINSSKADSICAAFGLARLSNQDFLSYWNDLVASYQQMPWWKLASANNDNEQFILEHRAILLDLFWFADEKAHEQSNYYKALHKPSSSSVNKSASARRSGKSLESVSAMVDKVLAEDDMPAFVKANREAIIKQVMGGKKIEEVVGLMRSIFG</sequence>
<dbReference type="Proteomes" id="UP000019276">
    <property type="component" value="Unassembled WGS sequence"/>
</dbReference>
<organism evidence="1 2">
    <name type="scientific">Catenovulum agarivorans DS-2</name>
    <dbReference type="NCBI Taxonomy" id="1328313"/>
    <lineage>
        <taxon>Bacteria</taxon>
        <taxon>Pseudomonadati</taxon>
        <taxon>Pseudomonadota</taxon>
        <taxon>Gammaproteobacteria</taxon>
        <taxon>Alteromonadales</taxon>
        <taxon>Alteromonadaceae</taxon>
        <taxon>Catenovulum</taxon>
    </lineage>
</organism>
<keyword evidence="2" id="KW-1185">Reference proteome</keyword>
<comment type="caution">
    <text evidence="1">The sequence shown here is derived from an EMBL/GenBank/DDBJ whole genome shotgun (WGS) entry which is preliminary data.</text>
</comment>
<dbReference type="eggNOG" id="COG3886">
    <property type="taxonomic scope" value="Bacteria"/>
</dbReference>
<dbReference type="AlphaFoldDB" id="W7QRB8"/>
<gene>
    <name evidence="1" type="ORF">DS2_03475</name>
</gene>
<proteinExistence type="predicted"/>
<evidence type="ECO:0000313" key="2">
    <source>
        <dbReference type="Proteomes" id="UP000019276"/>
    </source>
</evidence>
<dbReference type="RefSeq" id="WP_035013249.1">
    <property type="nucleotide sequence ID" value="NZ_ARZY01000004.1"/>
</dbReference>